<evidence type="ECO:0000256" key="1">
    <source>
        <dbReference type="SAM" id="Phobius"/>
    </source>
</evidence>
<feature type="transmembrane region" description="Helical" evidence="1">
    <location>
        <begin position="354"/>
        <end position="374"/>
    </location>
</feature>
<dbReference type="CDD" id="cd01949">
    <property type="entry name" value="GGDEF"/>
    <property type="match status" value="1"/>
</dbReference>
<dbReference type="SUPFAM" id="SSF55073">
    <property type="entry name" value="Nucleotide cyclase"/>
    <property type="match status" value="1"/>
</dbReference>
<dbReference type="NCBIfam" id="TIGR00254">
    <property type="entry name" value="GGDEF"/>
    <property type="match status" value="1"/>
</dbReference>
<keyword evidence="1" id="KW-0812">Transmembrane</keyword>
<sequence length="557" mass="63186">MDNGFRKKIVAILYVILIIFFIIIGFAYSNQENSKFYENYREFTTEWTVDGIEIELPYSNRDEFEMTNTLPQVYGDQYLIIKCYYDTASVFVDGVEVYRSRDNWLFGSETNVGKKELHIPMKVEYSGKTITARIKLQNALYGAEIYDCLISTRSGYGIAVLKKEAVTIMLSVILLFTGITETLIAIHFIIKKSLVLRRLSFEALLFAGLFSILSGVWLFTWTRLPYIVFGNSTGFAILEIVSFMLLPLVFFELVRAVNFRVSKTDNIIDGVFAMAIVLCFILCLIGVCDWGDIVVIAHVIDIAMIFVVAYYSYTSIKAEKRKSERRLIAIGNSLFLLVCVVALAMYINNIDSNFNIFVIIGLMIYISTQIGLIYRRLGLKVEEEAELVQVKELAYTDELTKLTNRRYFYEELAAIEDKEPSPDTTIIYFDVNRLKYTNDTLGHDAGDELLVGAADCIKKAFGGNSTSVISRMGGDEFIAMLIISQAELVRRLDTFKKLTAEYKGQYINEISVSVGVASRREHPNADINGLCGIADDNMYAAKKDYYTNSGFERRSGR</sequence>
<dbReference type="KEGG" id="pxv:FXF36_11335"/>
<dbReference type="EMBL" id="CP043028">
    <property type="protein sequence ID" value="QFJ55414.1"/>
    <property type="molecule type" value="Genomic_DNA"/>
</dbReference>
<dbReference type="Pfam" id="PF00990">
    <property type="entry name" value="GGDEF"/>
    <property type="match status" value="1"/>
</dbReference>
<feature type="transmembrane region" description="Helical" evidence="1">
    <location>
        <begin position="165"/>
        <end position="189"/>
    </location>
</feature>
<dbReference type="PANTHER" id="PTHR45138:SF9">
    <property type="entry name" value="DIGUANYLATE CYCLASE DGCM-RELATED"/>
    <property type="match status" value="1"/>
</dbReference>
<feature type="transmembrane region" description="Helical" evidence="1">
    <location>
        <begin position="201"/>
        <end position="221"/>
    </location>
</feature>
<reference evidence="4" key="1">
    <citation type="submission" date="2019-08" db="EMBL/GenBank/DDBJ databases">
        <title>Complete Genome Sequence of the Polysaccharide-Degrading Rumen Bacterium Pseudobutyrivibrio xylanivorans MA3014.</title>
        <authorList>
            <person name="Palevich N."/>
            <person name="Maclean P.H."/>
            <person name="Kelly W.J."/>
            <person name="Leahy S.C."/>
            <person name="Rakonjac J."/>
            <person name="Attwood G.T."/>
        </authorList>
    </citation>
    <scope>NUCLEOTIDE SEQUENCE [LARGE SCALE GENOMIC DNA]</scope>
    <source>
        <strain evidence="4">MA3014</strain>
    </source>
</reference>
<dbReference type="InterPro" id="IPR050469">
    <property type="entry name" value="Diguanylate_Cyclase"/>
</dbReference>
<dbReference type="GO" id="GO:0052621">
    <property type="term" value="F:diguanylate cyclase activity"/>
    <property type="evidence" value="ECO:0007669"/>
    <property type="project" value="TreeGrafter"/>
</dbReference>
<feature type="transmembrane region" description="Helical" evidence="1">
    <location>
        <begin position="266"/>
        <end position="287"/>
    </location>
</feature>
<gene>
    <name evidence="3" type="ORF">FXF36_11335</name>
</gene>
<keyword evidence="1" id="KW-0472">Membrane</keyword>
<feature type="transmembrane region" description="Helical" evidence="1">
    <location>
        <begin position="9"/>
        <end position="28"/>
    </location>
</feature>
<accession>A0A5P6VVG9</accession>
<dbReference type="RefSeq" id="WP_151624167.1">
    <property type="nucleotide sequence ID" value="NZ_CP043028.1"/>
</dbReference>
<dbReference type="Proteomes" id="UP000327030">
    <property type="component" value="Chromosome 1"/>
</dbReference>
<evidence type="ECO:0000259" key="2">
    <source>
        <dbReference type="PROSITE" id="PS50887"/>
    </source>
</evidence>
<organism evidence="3 4">
    <name type="scientific">Pseudobutyrivibrio xylanivorans</name>
    <dbReference type="NCBI Taxonomy" id="185007"/>
    <lineage>
        <taxon>Bacteria</taxon>
        <taxon>Bacillati</taxon>
        <taxon>Bacillota</taxon>
        <taxon>Clostridia</taxon>
        <taxon>Lachnospirales</taxon>
        <taxon>Lachnospiraceae</taxon>
        <taxon>Pseudobutyrivibrio</taxon>
    </lineage>
</organism>
<dbReference type="OrthoDB" id="9813903at2"/>
<feature type="domain" description="GGDEF" evidence="2">
    <location>
        <begin position="422"/>
        <end position="557"/>
    </location>
</feature>
<feature type="transmembrane region" description="Helical" evidence="1">
    <location>
        <begin position="233"/>
        <end position="254"/>
    </location>
</feature>
<name>A0A5P6VVG9_PSEXY</name>
<dbReference type="PROSITE" id="PS50887">
    <property type="entry name" value="GGDEF"/>
    <property type="match status" value="1"/>
</dbReference>
<feature type="transmembrane region" description="Helical" evidence="1">
    <location>
        <begin position="326"/>
        <end position="348"/>
    </location>
</feature>
<feature type="transmembrane region" description="Helical" evidence="1">
    <location>
        <begin position="293"/>
        <end position="314"/>
    </location>
</feature>
<keyword evidence="1" id="KW-1133">Transmembrane helix</keyword>
<protein>
    <submittedName>
        <fullName evidence="3">GGDEF domain-containing protein</fullName>
    </submittedName>
</protein>
<dbReference type="InterPro" id="IPR000160">
    <property type="entry name" value="GGDEF_dom"/>
</dbReference>
<dbReference type="SMART" id="SM00267">
    <property type="entry name" value="GGDEF"/>
    <property type="match status" value="1"/>
</dbReference>
<dbReference type="InterPro" id="IPR029787">
    <property type="entry name" value="Nucleotide_cyclase"/>
</dbReference>
<dbReference type="InterPro" id="IPR043128">
    <property type="entry name" value="Rev_trsase/Diguanyl_cyclase"/>
</dbReference>
<dbReference type="Gene3D" id="3.30.70.270">
    <property type="match status" value="1"/>
</dbReference>
<dbReference type="AlphaFoldDB" id="A0A5P6VVG9"/>
<evidence type="ECO:0000313" key="4">
    <source>
        <dbReference type="Proteomes" id="UP000327030"/>
    </source>
</evidence>
<proteinExistence type="predicted"/>
<evidence type="ECO:0000313" key="3">
    <source>
        <dbReference type="EMBL" id="QFJ55414.1"/>
    </source>
</evidence>
<dbReference type="PANTHER" id="PTHR45138">
    <property type="entry name" value="REGULATORY COMPONENTS OF SENSORY TRANSDUCTION SYSTEM"/>
    <property type="match status" value="1"/>
</dbReference>